<dbReference type="EMBL" id="AGSI01000006">
    <property type="protein sequence ID" value="EIE24292.1"/>
    <property type="molecule type" value="Genomic_DNA"/>
</dbReference>
<evidence type="ECO:0000256" key="1">
    <source>
        <dbReference type="SAM" id="MobiDB-lite"/>
    </source>
</evidence>
<feature type="compositionally biased region" description="Polar residues" evidence="1">
    <location>
        <begin position="105"/>
        <end position="115"/>
    </location>
</feature>
<feature type="compositionally biased region" description="Low complexity" evidence="1">
    <location>
        <begin position="448"/>
        <end position="457"/>
    </location>
</feature>
<dbReference type="KEGG" id="csl:COCSUDRAFT_65831"/>
<feature type="compositionally biased region" description="Low complexity" evidence="1">
    <location>
        <begin position="137"/>
        <end position="148"/>
    </location>
</feature>
<dbReference type="GeneID" id="17042290"/>
<feature type="compositionally biased region" description="Basic and acidic residues" evidence="1">
    <location>
        <begin position="474"/>
        <end position="487"/>
    </location>
</feature>
<feature type="compositionally biased region" description="Low complexity" evidence="1">
    <location>
        <begin position="757"/>
        <end position="777"/>
    </location>
</feature>
<dbReference type="Proteomes" id="UP000007264">
    <property type="component" value="Unassembled WGS sequence"/>
</dbReference>
<evidence type="ECO:0000313" key="3">
    <source>
        <dbReference type="Proteomes" id="UP000007264"/>
    </source>
</evidence>
<keyword evidence="3" id="KW-1185">Reference proteome</keyword>
<gene>
    <name evidence="2" type="ORF">COCSUDRAFT_65831</name>
</gene>
<dbReference type="OrthoDB" id="10651383at2759"/>
<feature type="region of interest" description="Disordered" evidence="1">
    <location>
        <begin position="659"/>
        <end position="703"/>
    </location>
</feature>
<evidence type="ECO:0000313" key="2">
    <source>
        <dbReference type="EMBL" id="EIE24292.1"/>
    </source>
</evidence>
<feature type="compositionally biased region" description="Basic and acidic residues" evidence="1">
    <location>
        <begin position="744"/>
        <end position="755"/>
    </location>
</feature>
<feature type="region of interest" description="Disordered" evidence="1">
    <location>
        <begin position="105"/>
        <end position="167"/>
    </location>
</feature>
<accession>I0Z0X3</accession>
<feature type="region of interest" description="Disordered" evidence="1">
    <location>
        <begin position="552"/>
        <end position="575"/>
    </location>
</feature>
<proteinExistence type="predicted"/>
<comment type="caution">
    <text evidence="2">The sequence shown here is derived from an EMBL/GenBank/DDBJ whole genome shotgun (WGS) entry which is preliminary data.</text>
</comment>
<name>I0Z0X3_COCSC</name>
<protein>
    <submittedName>
        <fullName evidence="2">Uncharacterized protein</fullName>
    </submittedName>
</protein>
<feature type="region of interest" description="Disordered" evidence="1">
    <location>
        <begin position="360"/>
        <end position="411"/>
    </location>
</feature>
<dbReference type="AlphaFoldDB" id="I0Z0X3"/>
<organism evidence="2 3">
    <name type="scientific">Coccomyxa subellipsoidea (strain C-169)</name>
    <name type="common">Green microalga</name>
    <dbReference type="NCBI Taxonomy" id="574566"/>
    <lineage>
        <taxon>Eukaryota</taxon>
        <taxon>Viridiplantae</taxon>
        <taxon>Chlorophyta</taxon>
        <taxon>core chlorophytes</taxon>
        <taxon>Trebouxiophyceae</taxon>
        <taxon>Trebouxiophyceae incertae sedis</taxon>
        <taxon>Coccomyxaceae</taxon>
        <taxon>Coccomyxa</taxon>
        <taxon>Coccomyxa subellipsoidea</taxon>
    </lineage>
</organism>
<reference evidence="2 3" key="1">
    <citation type="journal article" date="2012" name="Genome Biol.">
        <title>The genome of the polar eukaryotic microalga coccomyxa subellipsoidea reveals traits of cold adaptation.</title>
        <authorList>
            <person name="Blanc G."/>
            <person name="Agarkova I."/>
            <person name="Grimwood J."/>
            <person name="Kuo A."/>
            <person name="Brueggeman A."/>
            <person name="Dunigan D."/>
            <person name="Gurnon J."/>
            <person name="Ladunga I."/>
            <person name="Lindquist E."/>
            <person name="Lucas S."/>
            <person name="Pangilinan J."/>
            <person name="Proschold T."/>
            <person name="Salamov A."/>
            <person name="Schmutz J."/>
            <person name="Weeks D."/>
            <person name="Yamada T."/>
            <person name="Claverie J.M."/>
            <person name="Grigoriev I."/>
            <person name="Van Etten J."/>
            <person name="Lomsadze A."/>
            <person name="Borodovsky M."/>
        </authorList>
    </citation>
    <scope>NUCLEOTIDE SEQUENCE [LARGE SCALE GENOMIC DNA]</scope>
    <source>
        <strain evidence="2 3">C-169</strain>
    </source>
</reference>
<feature type="non-terminal residue" evidence="2">
    <location>
        <position position="822"/>
    </location>
</feature>
<feature type="compositionally biased region" description="Basic and acidic residues" evidence="1">
    <location>
        <begin position="693"/>
        <end position="702"/>
    </location>
</feature>
<sequence length="822" mass="85795">MPLHWKSRPHSPRMTPLWDGLQDAQEIAEAGDTSLLTSLIRQMADRIDEEAKFMETVHGQSQALAVRCQAIQKACEVQQKEWIRIEYGGASLPDDGASSAYTLTEAPETSDQQDPGRQAGQHVRPAPLQLPEPDCQPGSSEGPSPMSSTDITAVGSPPQGGDLDPQLMLCNPLYSMASLRFRSDPSAPGSESSFPEAASSAAAAAAQPCAAVSLCSSPADACAVQPPPRSMLLPKLAAQKAWPPRLAIPGSEAGASCDGTATLDRQTASRHAPAPSEGDSSAWFAAAAAHSAGSCVSSPRAAAMLQQNMTTGSEQAEAAAPAAAAPAALARSIAEPPQPLGGAQDCSQAAWRDGECDAAASVTMDAASQAGEVPRQARGKRPWRPRPPPPPSSCASNRPLKSSGPFFPPAARFVPSTSARSAAHSAFAGPDAGIQAHKPELDVASSEQPQQQQHRQQGPWTAGGAEGNCGEGEGGDRLPEEGGRSWVDDCSTPDTMIVKGEEADAHVGWSAHLQGQHMHVLREEAEPPQLQKENSASPEQRLPAFSTVLKPGRSETQHMQQPRAPVSTLQERNSPDAAAHFPQQLVAQSLAAPCSRHLPGQGPLATSSPAIVRAANRQLRSGPEQLRALVQAVPHANAQAGLTADAEVSLASPLRRSMQWASQSSRQMLPPLPEAQRTAGDSNGDRAQPANDRQGKGLREEPQSLAMLRSSGILQRDGPLAASGAAALARASAPQPPVSLRRPHPADLEAAERLRVSLSSEGGSSSRASSEPLSCSRLQQKQEPAQEEGALRASGGTQAPSTPKHAPRPSALPDSPLTCTSS</sequence>
<feature type="region of interest" description="Disordered" evidence="1">
    <location>
        <begin position="725"/>
        <end position="822"/>
    </location>
</feature>
<feature type="region of interest" description="Disordered" evidence="1">
    <location>
        <begin position="441"/>
        <end position="493"/>
    </location>
</feature>
<dbReference type="RefSeq" id="XP_005648836.1">
    <property type="nucleotide sequence ID" value="XM_005648779.1"/>
</dbReference>